<dbReference type="Pfam" id="PF23915">
    <property type="entry name" value="SusG_C"/>
    <property type="match status" value="1"/>
</dbReference>
<keyword evidence="2 6" id="KW-0378">Hydrolase</keyword>
<dbReference type="InterPro" id="IPR017853">
    <property type="entry name" value="GH"/>
</dbReference>
<name>A0A0R2G3E4_9LACO</name>
<evidence type="ECO:0000256" key="1">
    <source>
        <dbReference type="ARBA" id="ARBA00008061"/>
    </source>
</evidence>
<proteinExistence type="inferred from homology"/>
<dbReference type="GO" id="GO:0004556">
    <property type="term" value="F:alpha-amylase activity"/>
    <property type="evidence" value="ECO:0007669"/>
    <property type="project" value="TreeGrafter"/>
</dbReference>
<sequence length="559" mass="64832">MNKEKILTKLGKKVIYQIYPKSFYDSDGDGIGDIRGIIEKIDYLISLHIDMIWFNPFFISPQNDNGYDIADYYNIDPLFGTMADFEELVSKLRVNHIGVMLDMVFNHCSTSHPWFQKALAGNEKYQKYFYIRPAKKDGTLPTNWKSKFGGPAWAKFGNTDKFYLHLYDPTQADLDWHNPDVRKEAANIINFWRKKGVTGFRFDVFNVIGKSEILTDSNGDENDEKKLYTDTPVVHKYLHELNRASFGQDSEVITVGEMSSTTIANSIEYTNPNNRELSMVFTFHHLKVDYKNGDKWQTIPPDFSKLKNLLFTWQEQLDEGNGWNALFWNNHDQPRALSRFCNTRKYRTQGAQMLATAIQLLRGTPFIYQGEEIGMIDPDYSSIDEYVDIESKNAYHILQKKGFSAHDAFLAVKQKSRDNSRTPMQWTDDKYAGFSTQKPWLTSTNQDTINVVAELKHGEIFKFYQKLITLRKNEPLISDGHIKALLREDKHIFAYSRYLDDSELIVLTNFYDEPASLELPSQYLQCPGTVLLSNYQRILKELPSSITLKPYEALVFKFN</sequence>
<dbReference type="InterPro" id="IPR045857">
    <property type="entry name" value="O16G_dom_2"/>
</dbReference>
<dbReference type="PANTHER" id="PTHR10357:SF217">
    <property type="entry name" value="TREHALOSE-6-PHOSPHATE HYDROLASE"/>
    <property type="match status" value="1"/>
</dbReference>
<dbReference type="GO" id="GO:0005737">
    <property type="term" value="C:cytoplasm"/>
    <property type="evidence" value="ECO:0007669"/>
    <property type="project" value="UniProtKB-UniRule"/>
</dbReference>
<dbReference type="EC" id="3.2.1.93" evidence="4"/>
<dbReference type="SMART" id="SM00642">
    <property type="entry name" value="Aamy"/>
    <property type="match status" value="1"/>
</dbReference>
<evidence type="ECO:0000313" key="7">
    <source>
        <dbReference type="Proteomes" id="UP000051727"/>
    </source>
</evidence>
<dbReference type="InterPro" id="IPR013780">
    <property type="entry name" value="Glyco_hydro_b"/>
</dbReference>
<gene>
    <name evidence="6" type="ORF">IV36_GL001306</name>
</gene>
<dbReference type="NCBIfam" id="TIGR02403">
    <property type="entry name" value="trehalose_treC"/>
    <property type="match status" value="1"/>
</dbReference>
<evidence type="ECO:0000256" key="3">
    <source>
        <dbReference type="ARBA" id="ARBA00023295"/>
    </source>
</evidence>
<dbReference type="SUPFAM" id="SSF51445">
    <property type="entry name" value="(Trans)glycosidases"/>
    <property type="match status" value="1"/>
</dbReference>
<dbReference type="InterPro" id="IPR006047">
    <property type="entry name" value="GH13_cat_dom"/>
</dbReference>
<dbReference type="GO" id="GO:0005993">
    <property type="term" value="P:trehalose catabolic process"/>
    <property type="evidence" value="ECO:0007669"/>
    <property type="project" value="InterPro"/>
</dbReference>
<dbReference type="STRING" id="1618.IV36_GL001306"/>
<dbReference type="PATRIC" id="fig|1618.3.peg.1322"/>
<dbReference type="EMBL" id="JQAR01000003">
    <property type="protein sequence ID" value="KRN32055.1"/>
    <property type="molecule type" value="Genomic_DNA"/>
</dbReference>
<dbReference type="Proteomes" id="UP000051727">
    <property type="component" value="Unassembled WGS sequence"/>
</dbReference>
<dbReference type="FunFam" id="3.20.20.80:FF:000064">
    <property type="entry name" value="Oligo-1,6-glucosidase"/>
    <property type="match status" value="1"/>
</dbReference>
<dbReference type="NCBIfam" id="NF008183">
    <property type="entry name" value="PRK10933.1"/>
    <property type="match status" value="1"/>
</dbReference>
<dbReference type="RefSeq" id="WP_056990578.1">
    <property type="nucleotide sequence ID" value="NZ_JATAAJ010000005.1"/>
</dbReference>
<dbReference type="InterPro" id="IPR012769">
    <property type="entry name" value="Trehalose_TreC"/>
</dbReference>
<accession>A0A0R2G3E4</accession>
<comment type="caution">
    <text evidence="6">The sequence shown here is derived from an EMBL/GenBank/DDBJ whole genome shotgun (WGS) entry which is preliminary data.</text>
</comment>
<evidence type="ECO:0000259" key="5">
    <source>
        <dbReference type="SMART" id="SM00642"/>
    </source>
</evidence>
<evidence type="ECO:0000256" key="4">
    <source>
        <dbReference type="NCBIfam" id="TIGR02403"/>
    </source>
</evidence>
<dbReference type="InterPro" id="IPR056300">
    <property type="entry name" value="SusG-like_C"/>
</dbReference>
<dbReference type="Gene3D" id="3.20.20.80">
    <property type="entry name" value="Glycosidases"/>
    <property type="match status" value="1"/>
</dbReference>
<dbReference type="Gene3D" id="2.60.40.1180">
    <property type="entry name" value="Golgi alpha-mannosidase II"/>
    <property type="match status" value="1"/>
</dbReference>
<dbReference type="CDD" id="cd11333">
    <property type="entry name" value="AmyAc_SI_OligoGlu_DGase"/>
    <property type="match status" value="1"/>
</dbReference>
<dbReference type="Pfam" id="PF00128">
    <property type="entry name" value="Alpha-amylase"/>
    <property type="match status" value="1"/>
</dbReference>
<dbReference type="PANTHER" id="PTHR10357">
    <property type="entry name" value="ALPHA-AMYLASE FAMILY MEMBER"/>
    <property type="match status" value="1"/>
</dbReference>
<evidence type="ECO:0000256" key="2">
    <source>
        <dbReference type="ARBA" id="ARBA00022801"/>
    </source>
</evidence>
<dbReference type="Gene3D" id="3.90.400.10">
    <property type="entry name" value="Oligo-1,6-glucosidase, Domain 2"/>
    <property type="match status" value="1"/>
</dbReference>
<protein>
    <recommendedName>
        <fullName evidence="4">Alpha,alpha-phosphotrehalase</fullName>
        <ecNumber evidence="4">3.2.1.93</ecNumber>
    </recommendedName>
</protein>
<dbReference type="FunFam" id="2.60.40.1180:FF:000007">
    <property type="entry name" value="Sucrose isomerase"/>
    <property type="match status" value="1"/>
</dbReference>
<dbReference type="SUPFAM" id="SSF51011">
    <property type="entry name" value="Glycosyl hydrolase domain"/>
    <property type="match status" value="1"/>
</dbReference>
<dbReference type="OrthoDB" id="9805159at2"/>
<comment type="similarity">
    <text evidence="1">Belongs to the glycosyl hydrolase 13 family.</text>
</comment>
<organism evidence="6 7">
    <name type="scientific">Liquorilactobacillus mali</name>
    <dbReference type="NCBI Taxonomy" id="1618"/>
    <lineage>
        <taxon>Bacteria</taxon>
        <taxon>Bacillati</taxon>
        <taxon>Bacillota</taxon>
        <taxon>Bacilli</taxon>
        <taxon>Lactobacillales</taxon>
        <taxon>Lactobacillaceae</taxon>
        <taxon>Liquorilactobacillus</taxon>
    </lineage>
</organism>
<reference evidence="6 7" key="1">
    <citation type="journal article" date="2015" name="Genome Announc.">
        <title>Expanding the biotechnology potential of lactobacilli through comparative genomics of 213 strains and associated genera.</title>
        <authorList>
            <person name="Sun Z."/>
            <person name="Harris H.M."/>
            <person name="McCann A."/>
            <person name="Guo C."/>
            <person name="Argimon S."/>
            <person name="Zhang W."/>
            <person name="Yang X."/>
            <person name="Jeffery I.B."/>
            <person name="Cooney J.C."/>
            <person name="Kagawa T.F."/>
            <person name="Liu W."/>
            <person name="Song Y."/>
            <person name="Salvetti E."/>
            <person name="Wrobel A."/>
            <person name="Rasinkangas P."/>
            <person name="Parkhill J."/>
            <person name="Rea M.C."/>
            <person name="O'Sullivan O."/>
            <person name="Ritari J."/>
            <person name="Douillard F.P."/>
            <person name="Paul Ross R."/>
            <person name="Yang R."/>
            <person name="Briner A.E."/>
            <person name="Felis G.E."/>
            <person name="de Vos W.M."/>
            <person name="Barrangou R."/>
            <person name="Klaenhammer T.R."/>
            <person name="Caufield P.W."/>
            <person name="Cui Y."/>
            <person name="Zhang H."/>
            <person name="O'Toole P.W."/>
        </authorList>
    </citation>
    <scope>NUCLEOTIDE SEQUENCE [LARGE SCALE GENOMIC DNA]</scope>
    <source>
        <strain evidence="6 7">ATCC 27304</strain>
    </source>
</reference>
<evidence type="ECO:0000313" key="6">
    <source>
        <dbReference type="EMBL" id="KRN32055.1"/>
    </source>
</evidence>
<dbReference type="AlphaFoldDB" id="A0A0R2G3E4"/>
<feature type="domain" description="Glycosyl hydrolase family 13 catalytic" evidence="5">
    <location>
        <begin position="17"/>
        <end position="421"/>
    </location>
</feature>
<keyword evidence="3" id="KW-0326">Glycosidase</keyword>
<dbReference type="GO" id="GO:0008788">
    <property type="term" value="F:alpha,alpha-phosphotrehalase activity"/>
    <property type="evidence" value="ECO:0007669"/>
    <property type="project" value="UniProtKB-UniRule"/>
</dbReference>